<dbReference type="VEuPathDB" id="FungiDB:RhiirFUN_000081"/>
<proteinExistence type="predicted"/>
<dbReference type="InterPro" id="IPR011009">
    <property type="entry name" value="Kinase-like_dom_sf"/>
</dbReference>
<gene>
    <name evidence="1" type="ORF">GLOIN_2v1479050</name>
</gene>
<organism evidence="1 2">
    <name type="scientific">Rhizophagus irregularis (strain DAOM 181602 / DAOM 197198 / MUCL 43194)</name>
    <name type="common">Arbuscular mycorrhizal fungus</name>
    <name type="synonym">Glomus intraradices</name>
    <dbReference type="NCBI Taxonomy" id="747089"/>
    <lineage>
        <taxon>Eukaryota</taxon>
        <taxon>Fungi</taxon>
        <taxon>Fungi incertae sedis</taxon>
        <taxon>Mucoromycota</taxon>
        <taxon>Glomeromycotina</taxon>
        <taxon>Glomeromycetes</taxon>
        <taxon>Glomerales</taxon>
        <taxon>Glomeraceae</taxon>
        <taxon>Rhizophagus</taxon>
    </lineage>
</organism>
<evidence type="ECO:0000313" key="2">
    <source>
        <dbReference type="Proteomes" id="UP000018888"/>
    </source>
</evidence>
<keyword evidence="2" id="KW-1185">Reference proteome</keyword>
<protein>
    <recommendedName>
        <fullName evidence="3">Protein kinase domain-containing protein</fullName>
    </recommendedName>
</protein>
<evidence type="ECO:0000313" key="1">
    <source>
        <dbReference type="EMBL" id="POG70623.1"/>
    </source>
</evidence>
<evidence type="ECO:0008006" key="3">
    <source>
        <dbReference type="Google" id="ProtNLM"/>
    </source>
</evidence>
<sequence length="273" mass="31251">MEWIPYSQINNLEKIAEGGFGIIYKAIWLNKTSVAVKRFSKSHIINFLNEVKSLHRCYDSVFIVKYYGITQDPVIKDYICWDSNLLKRPSIAEIKETVDGWYKKRNKTEIIFSNAEEQRIGLIQLKQLGPKFTEKQHPGAIYTSRPIKSLISQVSSLNSSSTISNQVSNQVYTSEEYKFDIDNSHDTQRQTISRSSSIKSSSGYISNDLDFDIETNTQRLTTFESIRSSSIKSSSGYISKDLDIDIETNTQRLNIFFLLVDSSCGLLYSRRLG</sequence>
<dbReference type="Gene3D" id="3.30.200.20">
    <property type="entry name" value="Phosphorylase Kinase, domain 1"/>
    <property type="match status" value="1"/>
</dbReference>
<dbReference type="SUPFAM" id="SSF56112">
    <property type="entry name" value="Protein kinase-like (PK-like)"/>
    <property type="match status" value="1"/>
</dbReference>
<reference evidence="1 2" key="1">
    <citation type="journal article" date="2013" name="Proc. Natl. Acad. Sci. U.S.A.">
        <title>Genome of an arbuscular mycorrhizal fungus provides insight into the oldest plant symbiosis.</title>
        <authorList>
            <person name="Tisserant E."/>
            <person name="Malbreil M."/>
            <person name="Kuo A."/>
            <person name="Kohler A."/>
            <person name="Symeonidi A."/>
            <person name="Balestrini R."/>
            <person name="Charron P."/>
            <person name="Duensing N."/>
            <person name="Frei Dit Frey N."/>
            <person name="Gianinazzi-Pearson V."/>
            <person name="Gilbert L.B."/>
            <person name="Handa Y."/>
            <person name="Herr J.R."/>
            <person name="Hijri M."/>
            <person name="Koul R."/>
            <person name="Kawaguchi M."/>
            <person name="Krajinski F."/>
            <person name="Lammers P.J."/>
            <person name="Masclaux F.G."/>
            <person name="Murat C."/>
            <person name="Morin E."/>
            <person name="Ndikumana S."/>
            <person name="Pagni M."/>
            <person name="Petitpierre D."/>
            <person name="Requena N."/>
            <person name="Rosikiewicz P."/>
            <person name="Riley R."/>
            <person name="Saito K."/>
            <person name="San Clemente H."/>
            <person name="Shapiro H."/>
            <person name="van Tuinen D."/>
            <person name="Becard G."/>
            <person name="Bonfante P."/>
            <person name="Paszkowski U."/>
            <person name="Shachar-Hill Y.Y."/>
            <person name="Tuskan G.A."/>
            <person name="Young P.W."/>
            <person name="Sanders I.R."/>
            <person name="Henrissat B."/>
            <person name="Rensing S.A."/>
            <person name="Grigoriev I.V."/>
            <person name="Corradi N."/>
            <person name="Roux C."/>
            <person name="Martin F."/>
        </authorList>
    </citation>
    <scope>NUCLEOTIDE SEQUENCE [LARGE SCALE GENOMIC DNA]</scope>
    <source>
        <strain evidence="1 2">DAOM 197198</strain>
    </source>
</reference>
<dbReference type="Proteomes" id="UP000018888">
    <property type="component" value="Unassembled WGS sequence"/>
</dbReference>
<comment type="caution">
    <text evidence="1">The sequence shown here is derived from an EMBL/GenBank/DDBJ whole genome shotgun (WGS) entry which is preliminary data.</text>
</comment>
<dbReference type="EMBL" id="AUPC02000118">
    <property type="protein sequence ID" value="POG70623.1"/>
    <property type="molecule type" value="Genomic_DNA"/>
</dbReference>
<reference evidence="1 2" key="2">
    <citation type="journal article" date="2018" name="New Phytol.">
        <title>High intraspecific genome diversity in the model arbuscular mycorrhizal symbiont Rhizophagus irregularis.</title>
        <authorList>
            <person name="Chen E.C.H."/>
            <person name="Morin E."/>
            <person name="Beaudet D."/>
            <person name="Noel J."/>
            <person name="Yildirir G."/>
            <person name="Ndikumana S."/>
            <person name="Charron P."/>
            <person name="St-Onge C."/>
            <person name="Giorgi J."/>
            <person name="Kruger M."/>
            <person name="Marton T."/>
            <person name="Ropars J."/>
            <person name="Grigoriev I.V."/>
            <person name="Hainaut M."/>
            <person name="Henrissat B."/>
            <person name="Roux C."/>
            <person name="Martin F."/>
            <person name="Corradi N."/>
        </authorList>
    </citation>
    <scope>NUCLEOTIDE SEQUENCE [LARGE SCALE GENOMIC DNA]</scope>
    <source>
        <strain evidence="1 2">DAOM 197198</strain>
    </source>
</reference>
<dbReference type="AlphaFoldDB" id="A0A2P4PZ17"/>
<accession>A0A2P4PZ17</accession>
<name>A0A2P4PZ17_RHIID</name>